<accession>A0A087UQA8</accession>
<feature type="compositionally biased region" description="Basic residues" evidence="9">
    <location>
        <begin position="1"/>
        <end position="10"/>
    </location>
</feature>
<gene>
    <name evidence="11" type="ORF">X975_21887</name>
</gene>
<dbReference type="PANTHER" id="PTHR12419:SF4">
    <property type="entry name" value="OTU DOMAIN-CONTAINING PROTEIN 5"/>
    <property type="match status" value="1"/>
</dbReference>
<dbReference type="GO" id="GO:0001817">
    <property type="term" value="P:regulation of cytokine production"/>
    <property type="evidence" value="ECO:0007669"/>
    <property type="project" value="UniProtKB-ARBA"/>
</dbReference>
<evidence type="ECO:0000256" key="4">
    <source>
        <dbReference type="ARBA" id="ARBA00022670"/>
    </source>
</evidence>
<evidence type="ECO:0000256" key="5">
    <source>
        <dbReference type="ARBA" id="ARBA00022786"/>
    </source>
</evidence>
<dbReference type="PROSITE" id="PS50802">
    <property type="entry name" value="OTU"/>
    <property type="match status" value="1"/>
</dbReference>
<organism evidence="11 12">
    <name type="scientific">Stegodyphus mimosarum</name>
    <name type="common">African social velvet spider</name>
    <dbReference type="NCBI Taxonomy" id="407821"/>
    <lineage>
        <taxon>Eukaryota</taxon>
        <taxon>Metazoa</taxon>
        <taxon>Ecdysozoa</taxon>
        <taxon>Arthropoda</taxon>
        <taxon>Chelicerata</taxon>
        <taxon>Arachnida</taxon>
        <taxon>Araneae</taxon>
        <taxon>Araneomorphae</taxon>
        <taxon>Entelegynae</taxon>
        <taxon>Eresoidea</taxon>
        <taxon>Eresidae</taxon>
        <taxon>Stegodyphus</taxon>
    </lineage>
</organism>
<dbReference type="Pfam" id="PF02338">
    <property type="entry name" value="OTU"/>
    <property type="match status" value="1"/>
</dbReference>
<protein>
    <recommendedName>
        <fullName evidence="3">ubiquitinyl hydrolase 1</fullName>
        <ecNumber evidence="3">3.4.19.12</ecNumber>
    </recommendedName>
    <alternativeName>
        <fullName evidence="8">Deubiquitinating enzyme A</fullName>
    </alternativeName>
</protein>
<dbReference type="GO" id="GO:0030154">
    <property type="term" value="P:cell differentiation"/>
    <property type="evidence" value="ECO:0007669"/>
    <property type="project" value="UniProtKB-ARBA"/>
</dbReference>
<dbReference type="EMBL" id="KK121012">
    <property type="protein sequence ID" value="KFM79547.1"/>
    <property type="molecule type" value="Genomic_DNA"/>
</dbReference>
<evidence type="ECO:0000313" key="11">
    <source>
        <dbReference type="EMBL" id="KFM79547.1"/>
    </source>
</evidence>
<feature type="non-terminal residue" evidence="11">
    <location>
        <position position="544"/>
    </location>
</feature>
<dbReference type="GO" id="GO:0016579">
    <property type="term" value="P:protein deubiquitination"/>
    <property type="evidence" value="ECO:0007669"/>
    <property type="project" value="TreeGrafter"/>
</dbReference>
<feature type="region of interest" description="Disordered" evidence="9">
    <location>
        <begin position="468"/>
        <end position="488"/>
    </location>
</feature>
<feature type="compositionally biased region" description="Low complexity" evidence="9">
    <location>
        <begin position="426"/>
        <end position="436"/>
    </location>
</feature>
<dbReference type="InterPro" id="IPR003323">
    <property type="entry name" value="OTU_dom"/>
</dbReference>
<feature type="compositionally biased region" description="Basic residues" evidence="9">
    <location>
        <begin position="87"/>
        <end position="109"/>
    </location>
</feature>
<dbReference type="PANTHER" id="PTHR12419">
    <property type="entry name" value="OTU DOMAIN CONTAINING PROTEIN"/>
    <property type="match status" value="1"/>
</dbReference>
<dbReference type="Gene3D" id="3.90.70.80">
    <property type="match status" value="1"/>
</dbReference>
<dbReference type="OrthoDB" id="409956at2759"/>
<feature type="compositionally biased region" description="Polar residues" evidence="9">
    <location>
        <begin position="69"/>
        <end position="86"/>
    </location>
</feature>
<evidence type="ECO:0000256" key="8">
    <source>
        <dbReference type="ARBA" id="ARBA00033460"/>
    </source>
</evidence>
<dbReference type="GO" id="GO:0006508">
    <property type="term" value="P:proteolysis"/>
    <property type="evidence" value="ECO:0007669"/>
    <property type="project" value="UniProtKB-KW"/>
</dbReference>
<feature type="region of interest" description="Disordered" evidence="9">
    <location>
        <begin position="393"/>
        <end position="456"/>
    </location>
</feature>
<dbReference type="AlphaFoldDB" id="A0A087UQA8"/>
<keyword evidence="7" id="KW-0788">Thiol protease</keyword>
<dbReference type="GO" id="GO:0004843">
    <property type="term" value="F:cysteine-type deubiquitinase activity"/>
    <property type="evidence" value="ECO:0007669"/>
    <property type="project" value="UniProtKB-EC"/>
</dbReference>
<keyword evidence="4" id="KW-0645">Protease</keyword>
<dbReference type="SUPFAM" id="SSF54001">
    <property type="entry name" value="Cysteine proteinases"/>
    <property type="match status" value="1"/>
</dbReference>
<dbReference type="InterPro" id="IPR050704">
    <property type="entry name" value="Peptidase_C85-like"/>
</dbReference>
<feature type="compositionally biased region" description="Low complexity" evidence="9">
    <location>
        <begin position="477"/>
        <end position="488"/>
    </location>
</feature>
<comment type="catalytic activity">
    <reaction evidence="1">
        <text>Thiol-dependent hydrolysis of ester, thioester, amide, peptide and isopeptide bonds formed by the C-terminal Gly of ubiquitin (a 76-residue protein attached to proteins as an intracellular targeting signal).</text>
        <dbReference type="EC" id="3.4.19.12"/>
    </reaction>
</comment>
<evidence type="ECO:0000256" key="2">
    <source>
        <dbReference type="ARBA" id="ARBA00010407"/>
    </source>
</evidence>
<evidence type="ECO:0000256" key="6">
    <source>
        <dbReference type="ARBA" id="ARBA00022801"/>
    </source>
</evidence>
<dbReference type="Proteomes" id="UP000054359">
    <property type="component" value="Unassembled WGS sequence"/>
</dbReference>
<dbReference type="STRING" id="407821.A0A087UQA8"/>
<dbReference type="CDD" id="cd22752">
    <property type="entry name" value="OTU_OTUD5-like"/>
    <property type="match status" value="1"/>
</dbReference>
<dbReference type="FunFam" id="3.90.70.80:FF:000002">
    <property type="entry name" value="OTU domain-containing protein 5 isoform X2"/>
    <property type="match status" value="1"/>
</dbReference>
<reference evidence="11 12" key="1">
    <citation type="submission" date="2013-11" db="EMBL/GenBank/DDBJ databases">
        <title>Genome sequencing of Stegodyphus mimosarum.</title>
        <authorList>
            <person name="Bechsgaard J."/>
        </authorList>
    </citation>
    <scope>NUCLEOTIDE SEQUENCE [LARGE SCALE GENOMIC DNA]</scope>
</reference>
<feature type="region of interest" description="Disordered" evidence="9">
    <location>
        <begin position="1"/>
        <end position="165"/>
    </location>
</feature>
<evidence type="ECO:0000256" key="7">
    <source>
        <dbReference type="ARBA" id="ARBA00022807"/>
    </source>
</evidence>
<dbReference type="GO" id="GO:0010629">
    <property type="term" value="P:negative regulation of gene expression"/>
    <property type="evidence" value="ECO:0007669"/>
    <property type="project" value="UniProtKB-ARBA"/>
</dbReference>
<dbReference type="OMA" id="NKMHRDP"/>
<evidence type="ECO:0000256" key="9">
    <source>
        <dbReference type="SAM" id="MobiDB-lite"/>
    </source>
</evidence>
<keyword evidence="5" id="KW-0833">Ubl conjugation pathway</keyword>
<feature type="compositionally biased region" description="Polar residues" evidence="9">
    <location>
        <begin position="126"/>
        <end position="149"/>
    </location>
</feature>
<feature type="compositionally biased region" description="Polar residues" evidence="9">
    <location>
        <begin position="11"/>
        <end position="29"/>
    </location>
</feature>
<proteinExistence type="inferred from homology"/>
<sequence length="544" mass="60940">MTILPKKKTAQQKPETENSPDPNNHSYSGDNHGHQTHNQEGRERFNFASRTSPPAWPLHTSREEKRPAHSSSSGFDEYVSSDSGPSHSKRRHQTSPHRSVRKARTHSNHSLRSGGPPITYPIPGPSQVQVNLSSVQERQNSNVQGQAATCQEEDPSGYNSGDEYDRSLDTMTDEELAEKERLFEEKLRKKGYSIKKMGEDGACMFRAVADQIYGDQEMHTAVRKLCMDYMAKNSDYYSQYVTEDFEKYVQRKRSDHIHGNHIEMQAMSEMFNRHIEVYHYSSEPINIFHGSQKTDNEPIRLSYHRNVHYNSIVDPYKATIGVGLGLPSFKPDIMNKALVTDAIRASENLQLEQAMLEDKLRATDWEATNEAIEEQVARESYLEWLRDNEVKSRSKLGRTATATSSSSLMDSFSGSMSPQSNRVLSRSRCSNSASSSPKINDNIANEKESKSPETSLAGTSAYTEGMYMFGENKDDSGTNSGCSSSTSGNSTLNGFALDETASFLNQLPPSVFGLSDWEDSGILAKVLAESQQEYIDSLKRTNAN</sequence>
<evidence type="ECO:0000256" key="3">
    <source>
        <dbReference type="ARBA" id="ARBA00012759"/>
    </source>
</evidence>
<evidence type="ECO:0000256" key="1">
    <source>
        <dbReference type="ARBA" id="ARBA00000707"/>
    </source>
</evidence>
<keyword evidence="12" id="KW-1185">Reference proteome</keyword>
<name>A0A087UQA8_STEMI</name>
<evidence type="ECO:0000313" key="12">
    <source>
        <dbReference type="Proteomes" id="UP000054359"/>
    </source>
</evidence>
<keyword evidence="6" id="KW-0378">Hydrolase</keyword>
<feature type="compositionally biased region" description="Low complexity" evidence="9">
    <location>
        <begin position="404"/>
        <end position="417"/>
    </location>
</feature>
<dbReference type="GO" id="GO:0061578">
    <property type="term" value="F:K63-linked deubiquitinase activity"/>
    <property type="evidence" value="ECO:0007669"/>
    <property type="project" value="TreeGrafter"/>
</dbReference>
<feature type="domain" description="OTU" evidence="10">
    <location>
        <begin position="192"/>
        <end position="315"/>
    </location>
</feature>
<evidence type="ECO:0000259" key="10">
    <source>
        <dbReference type="PROSITE" id="PS50802"/>
    </source>
</evidence>
<dbReference type="InterPro" id="IPR038765">
    <property type="entry name" value="Papain-like_cys_pep_sf"/>
</dbReference>
<dbReference type="EC" id="3.4.19.12" evidence="3"/>
<dbReference type="GO" id="GO:0051241">
    <property type="term" value="P:negative regulation of multicellular organismal process"/>
    <property type="evidence" value="ECO:0007669"/>
    <property type="project" value="UniProtKB-ARBA"/>
</dbReference>
<feature type="compositionally biased region" description="Basic and acidic residues" evidence="9">
    <location>
        <begin position="31"/>
        <end position="45"/>
    </location>
</feature>
<comment type="similarity">
    <text evidence="2">Belongs to the peptidase C85 family.</text>
</comment>